<evidence type="ECO:0000313" key="5">
    <source>
        <dbReference type="EMBL" id="QWQ21192.2"/>
    </source>
</evidence>
<keyword evidence="5" id="KW-0378">Hydrolase</keyword>
<evidence type="ECO:0000256" key="1">
    <source>
        <dbReference type="SAM" id="Phobius"/>
    </source>
</evidence>
<evidence type="ECO:0000259" key="3">
    <source>
        <dbReference type="Pfam" id="PF13472"/>
    </source>
</evidence>
<feature type="transmembrane region" description="Helical" evidence="1">
    <location>
        <begin position="427"/>
        <end position="454"/>
    </location>
</feature>
<feature type="domain" description="SGNH hydrolase-type esterase" evidence="3">
    <location>
        <begin position="244"/>
        <end position="393"/>
    </location>
</feature>
<accession>A0AAJ4NKB8</accession>
<keyword evidence="1" id="KW-1133">Transmembrane helix</keyword>
<reference evidence="5" key="1">
    <citation type="submission" date="2021-06" db="EMBL/GenBank/DDBJ databases">
        <title>Emergence of genetically related NDM-1-producing Providencia rettgeri strains in Argentina.</title>
        <authorList>
            <person name="Pasteran F."/>
            <person name="Meo A."/>
            <person name="Gomez S."/>
            <person name="Derdoy L."/>
            <person name="Albronoz E."/>
            <person name="Faccone D."/>
            <person name="Guerriero L."/>
            <person name="Archuby D."/>
            <person name="Tarzia A."/>
            <person name="Lopez M."/>
            <person name="Corso A."/>
        </authorList>
    </citation>
    <scope>NUCLEOTIDE SEQUENCE</scope>
    <source>
        <strain evidence="5">PreM15628</strain>
    </source>
</reference>
<dbReference type="InterPro" id="IPR036514">
    <property type="entry name" value="SGNH_hydro_sf"/>
</dbReference>
<organism evidence="5 6">
    <name type="scientific">Providencia rettgeri</name>
    <dbReference type="NCBI Taxonomy" id="587"/>
    <lineage>
        <taxon>Bacteria</taxon>
        <taxon>Pseudomonadati</taxon>
        <taxon>Pseudomonadota</taxon>
        <taxon>Gammaproteobacteria</taxon>
        <taxon>Enterobacterales</taxon>
        <taxon>Morganellaceae</taxon>
        <taxon>Providencia</taxon>
    </lineage>
</organism>
<evidence type="ECO:0000256" key="2">
    <source>
        <dbReference type="SAM" id="SignalP"/>
    </source>
</evidence>
<dbReference type="Gene3D" id="3.40.50.1110">
    <property type="entry name" value="SGNH hydrolase"/>
    <property type="match status" value="1"/>
</dbReference>
<sequence length="458" mass="50608">MKLNKLCQAKSKILAGSVIALLSLGLLSCQNTSDKTRTTSPPKGQPVVAQGQLVNNAEPNLPQLANKLRQGNQQVHIVQIGDSHTAADFFSGNLRTLFQQRYGDAGPGFIPPISVPGQRTATINRMSEKKEWSLASSRKDERFDYPLGGLIAEPQAANSKVVLKPLQPALGAYQLQTLYQSTSDSQMRVAPAVSPNVALPATGNQWVFSSPVNTQLPAQVTVNKGDGLKIGGWLVRSQKPGVMFSALGLNGATLSMTDKWQPQWSETLAQMSPDMVILAYGTNEAFNDTLDLAAYEQNLRAKIRLIRQQMPNSVILLIGPNDSLKFNDAASCQAQMPVNLTSVIQIQKTVAAQENTLFWDWQAFMGGPCSIRTWAAQDLARPDNVHLSVEGYKKSAQGLYSQLNQILNWLLVQRTIRQKYIQRTLPFYLLLLFFNVKHLIVVISLCFFLTYLFFTLKT</sequence>
<dbReference type="Pfam" id="PF22753">
    <property type="entry name" value="Ape1_N"/>
    <property type="match status" value="1"/>
</dbReference>
<dbReference type="CDD" id="cd01825">
    <property type="entry name" value="SGNH_hydrolase_peri1"/>
    <property type="match status" value="1"/>
</dbReference>
<dbReference type="AlphaFoldDB" id="A0AAJ4NKB8"/>
<dbReference type="Pfam" id="PF13472">
    <property type="entry name" value="Lipase_GDSL_2"/>
    <property type="match status" value="1"/>
</dbReference>
<keyword evidence="1" id="KW-0472">Membrane</keyword>
<dbReference type="SUPFAM" id="SSF52266">
    <property type="entry name" value="SGNH hydrolase"/>
    <property type="match status" value="1"/>
</dbReference>
<dbReference type="Gene3D" id="2.60.120.1360">
    <property type="match status" value="1"/>
</dbReference>
<dbReference type="PANTHER" id="PTHR30383">
    <property type="entry name" value="THIOESTERASE 1/PROTEASE 1/LYSOPHOSPHOLIPASE L1"/>
    <property type="match status" value="1"/>
</dbReference>
<proteinExistence type="predicted"/>
<name>A0AAJ4NKB8_PRORE</name>
<feature type="signal peptide" evidence="2">
    <location>
        <begin position="1"/>
        <end position="28"/>
    </location>
</feature>
<dbReference type="PROSITE" id="PS51257">
    <property type="entry name" value="PROKAR_LIPOPROTEIN"/>
    <property type="match status" value="1"/>
</dbReference>
<dbReference type="GO" id="GO:0016788">
    <property type="term" value="F:hydrolase activity, acting on ester bonds"/>
    <property type="evidence" value="ECO:0007669"/>
    <property type="project" value="UniProtKB-ARBA"/>
</dbReference>
<dbReference type="PANTHER" id="PTHR30383:SF29">
    <property type="entry name" value="SGNH HYDROLASE-TYPE ESTERASE DOMAIN-CONTAINING PROTEIN"/>
    <property type="match status" value="1"/>
</dbReference>
<keyword evidence="1" id="KW-0812">Transmembrane</keyword>
<feature type="chain" id="PRO_5042497991" evidence="2">
    <location>
        <begin position="29"/>
        <end position="458"/>
    </location>
</feature>
<dbReference type="InterPro" id="IPR051532">
    <property type="entry name" value="Ester_Hydrolysis_Enzymes"/>
</dbReference>
<dbReference type="EMBL" id="CP076405">
    <property type="protein sequence ID" value="QWQ21192.2"/>
    <property type="molecule type" value="Genomic_DNA"/>
</dbReference>
<evidence type="ECO:0000313" key="6">
    <source>
        <dbReference type="Proteomes" id="UP000682358"/>
    </source>
</evidence>
<dbReference type="Proteomes" id="UP000682358">
    <property type="component" value="Chromosome"/>
</dbReference>
<evidence type="ECO:0000259" key="4">
    <source>
        <dbReference type="Pfam" id="PF22753"/>
    </source>
</evidence>
<gene>
    <name evidence="5" type="ORF">KOF27_02195</name>
</gene>
<dbReference type="InterPro" id="IPR013830">
    <property type="entry name" value="SGNH_hydro"/>
</dbReference>
<protein>
    <submittedName>
        <fullName evidence="5">SGNH/GDSL hydrolase family protein</fullName>
    </submittedName>
</protein>
<keyword evidence="2" id="KW-0732">Signal</keyword>
<feature type="domain" description="Peptidoglycan O-acetylesterase N-terminal" evidence="4">
    <location>
        <begin position="106"/>
        <end position="217"/>
    </location>
</feature>
<dbReference type="InterPro" id="IPR055041">
    <property type="entry name" value="Ape1_N"/>
</dbReference>